<evidence type="ECO:0000313" key="3">
    <source>
        <dbReference type="Proteomes" id="UP000199199"/>
    </source>
</evidence>
<sequence length="90" mass="9683">MTRTALEAAAQSLSDAADAADSDEASDRLETQSTKLEQLATADRGPDHGRLARHEHILNEIADEQGGAVADRVEDALDSIHEFRETLEGV</sequence>
<reference evidence="3" key="1">
    <citation type="submission" date="2016-10" db="EMBL/GenBank/DDBJ databases">
        <authorList>
            <person name="Varghese N."/>
            <person name="Submissions S."/>
        </authorList>
    </citation>
    <scope>NUCLEOTIDE SEQUENCE [LARGE SCALE GENOMIC DNA]</scope>
    <source>
        <strain evidence="3">DSM 22427</strain>
    </source>
</reference>
<proteinExistence type="predicted"/>
<feature type="region of interest" description="Disordered" evidence="1">
    <location>
        <begin position="1"/>
        <end position="50"/>
    </location>
</feature>
<gene>
    <name evidence="2" type="ORF">SAMN04488556_0520</name>
</gene>
<dbReference type="Pfam" id="PF24430">
    <property type="entry name" value="DUF7553"/>
    <property type="match status" value="1"/>
</dbReference>
<dbReference type="InterPro" id="IPR055975">
    <property type="entry name" value="DUF7553"/>
</dbReference>
<accession>A0A1I6PFU9</accession>
<dbReference type="RefSeq" id="WP_092901144.1">
    <property type="nucleotide sequence ID" value="NZ_FOZS01000001.1"/>
</dbReference>
<keyword evidence="3" id="KW-1185">Reference proteome</keyword>
<feature type="compositionally biased region" description="Low complexity" evidence="1">
    <location>
        <begin position="1"/>
        <end position="17"/>
    </location>
</feature>
<dbReference type="OrthoDB" id="197463at2157"/>
<evidence type="ECO:0000256" key="1">
    <source>
        <dbReference type="SAM" id="MobiDB-lite"/>
    </source>
</evidence>
<name>A0A1I6PFU9_9EURY</name>
<dbReference type="EMBL" id="FOZS01000001">
    <property type="protein sequence ID" value="SFS38978.1"/>
    <property type="molecule type" value="Genomic_DNA"/>
</dbReference>
<evidence type="ECO:0000313" key="2">
    <source>
        <dbReference type="EMBL" id="SFS38978.1"/>
    </source>
</evidence>
<dbReference type="AlphaFoldDB" id="A0A1I6PFU9"/>
<dbReference type="Proteomes" id="UP000199199">
    <property type="component" value="Unassembled WGS sequence"/>
</dbReference>
<protein>
    <submittedName>
        <fullName evidence="2">Uncharacterized protein</fullName>
    </submittedName>
</protein>
<organism evidence="2 3">
    <name type="scientific">Halostagnicola kamekurae</name>
    <dbReference type="NCBI Taxonomy" id="619731"/>
    <lineage>
        <taxon>Archaea</taxon>
        <taxon>Methanobacteriati</taxon>
        <taxon>Methanobacteriota</taxon>
        <taxon>Stenosarchaea group</taxon>
        <taxon>Halobacteria</taxon>
        <taxon>Halobacteriales</taxon>
        <taxon>Natrialbaceae</taxon>
        <taxon>Halostagnicola</taxon>
    </lineage>
</organism>